<name>A0A0D2GAK5_CLAB1</name>
<reference evidence="3" key="1">
    <citation type="submission" date="2015-01" db="EMBL/GenBank/DDBJ databases">
        <title>The Genome Sequence of Cladophialophora bantiana CBS 173.52.</title>
        <authorList>
            <consortium name="The Broad Institute Genomics Platform"/>
            <person name="Cuomo C."/>
            <person name="de Hoog S."/>
            <person name="Gorbushina A."/>
            <person name="Stielow B."/>
            <person name="Teixiera M."/>
            <person name="Abouelleil A."/>
            <person name="Chapman S.B."/>
            <person name="Priest M."/>
            <person name="Young S.K."/>
            <person name="Wortman J."/>
            <person name="Nusbaum C."/>
            <person name="Birren B."/>
        </authorList>
    </citation>
    <scope>NUCLEOTIDE SEQUENCE [LARGE SCALE GENOMIC DNA]</scope>
    <source>
        <strain evidence="3">CBS 173.52</strain>
    </source>
</reference>
<evidence type="ECO:0000256" key="1">
    <source>
        <dbReference type="SAM" id="MobiDB-lite"/>
    </source>
</evidence>
<dbReference type="GO" id="GO:0008017">
    <property type="term" value="F:microtubule binding"/>
    <property type="evidence" value="ECO:0007669"/>
    <property type="project" value="TreeGrafter"/>
</dbReference>
<dbReference type="EMBL" id="KN846984">
    <property type="protein sequence ID" value="KIW95622.1"/>
    <property type="molecule type" value="Genomic_DNA"/>
</dbReference>
<evidence type="ECO:0000313" key="3">
    <source>
        <dbReference type="EMBL" id="KIW95622.1"/>
    </source>
</evidence>
<protein>
    <recommendedName>
        <fullName evidence="2">HAUS augmin-like complex subunit 6 N-terminal domain-containing protein</fullName>
    </recommendedName>
</protein>
<feature type="region of interest" description="Disordered" evidence="1">
    <location>
        <begin position="306"/>
        <end position="331"/>
    </location>
</feature>
<evidence type="ECO:0000313" key="4">
    <source>
        <dbReference type="Proteomes" id="UP000053789"/>
    </source>
</evidence>
<feature type="region of interest" description="Disordered" evidence="1">
    <location>
        <begin position="361"/>
        <end position="420"/>
    </location>
</feature>
<dbReference type="HOGENOM" id="CLU_698298_0_0_1"/>
<dbReference type="GO" id="GO:0070652">
    <property type="term" value="C:HAUS complex"/>
    <property type="evidence" value="ECO:0007669"/>
    <property type="project" value="InterPro"/>
</dbReference>
<dbReference type="PANTHER" id="PTHR16151">
    <property type="entry name" value="HAUS AUGMIN-LIKE COMPLEX SUBUNIT 6"/>
    <property type="match status" value="1"/>
</dbReference>
<dbReference type="Pfam" id="PF14661">
    <property type="entry name" value="HAUS6_N"/>
    <property type="match status" value="1"/>
</dbReference>
<keyword evidence="4" id="KW-1185">Reference proteome</keyword>
<proteinExistence type="predicted"/>
<accession>A0A0D2GAK5</accession>
<feature type="domain" description="HAUS augmin-like complex subunit 6 N-terminal" evidence="2">
    <location>
        <begin position="19"/>
        <end position="250"/>
    </location>
</feature>
<dbReference type="GeneID" id="27697135"/>
<dbReference type="InterPro" id="IPR026797">
    <property type="entry name" value="HAUS_6"/>
</dbReference>
<sequence length="420" mass="47687">MDASQSRVQWHLRNNTAIFVRALHILDLDLLPDWPNISDSTFLSVPTKASTDRTSTAQSHPRNRIKSLEWALYHLFRLYSPTEAASRLSPFFPPVTPIQSRDLRAGIYKWLAELKQSGELPRETVLRKTMLDECKGDKFEELVARFAMLVVRKTLAQDRGEASNRQVRQREHDIRRQKRSTTEGDRRHDQELLLPLILAHRVSLQHSLCKRQELRDKATSYAQKLAQLRKDVASGLQDISQCPSATDDDNAESILSATEHKSLSERTNLAFASDRRWARYIFEGAPAPSTPASSRDLPEWPFDDPLPSTPQLAGTVIPSTDRTTDTEDEEANQPMRQLQSLISQHQERITRLTAVRDSLLSASESKGQAGETPRLPTPHYSTETILERAAVPHSSASNNPSTRPRPRFTQHQDLIVTWKS</sequence>
<dbReference type="OrthoDB" id="5575722at2759"/>
<dbReference type="RefSeq" id="XP_016622291.1">
    <property type="nucleotide sequence ID" value="XM_016761953.1"/>
</dbReference>
<feature type="region of interest" description="Disordered" evidence="1">
    <location>
        <begin position="160"/>
        <end position="186"/>
    </location>
</feature>
<dbReference type="AlphaFoldDB" id="A0A0D2GAK5"/>
<dbReference type="GO" id="GO:1990498">
    <property type="term" value="C:mitotic spindle microtubule"/>
    <property type="evidence" value="ECO:0007669"/>
    <property type="project" value="TreeGrafter"/>
</dbReference>
<gene>
    <name evidence="3" type="ORF">Z519_04207</name>
</gene>
<evidence type="ECO:0000259" key="2">
    <source>
        <dbReference type="Pfam" id="PF14661"/>
    </source>
</evidence>
<dbReference type="PANTHER" id="PTHR16151:SF2">
    <property type="entry name" value="HAUS AUGMIN-LIKE COMPLEX SUBUNIT 6"/>
    <property type="match status" value="1"/>
</dbReference>
<organism evidence="3 4">
    <name type="scientific">Cladophialophora bantiana (strain ATCC 10958 / CBS 173.52 / CDC B-1940 / NIH 8579)</name>
    <name type="common">Xylohypha bantiana</name>
    <dbReference type="NCBI Taxonomy" id="1442370"/>
    <lineage>
        <taxon>Eukaryota</taxon>
        <taxon>Fungi</taxon>
        <taxon>Dikarya</taxon>
        <taxon>Ascomycota</taxon>
        <taxon>Pezizomycotina</taxon>
        <taxon>Eurotiomycetes</taxon>
        <taxon>Chaetothyriomycetidae</taxon>
        <taxon>Chaetothyriales</taxon>
        <taxon>Herpotrichiellaceae</taxon>
        <taxon>Cladophialophora</taxon>
    </lineage>
</organism>
<dbReference type="VEuPathDB" id="FungiDB:Z519_04207"/>
<dbReference type="InterPro" id="IPR028163">
    <property type="entry name" value="HAUS_6_N"/>
</dbReference>
<dbReference type="Proteomes" id="UP000053789">
    <property type="component" value="Unassembled WGS sequence"/>
</dbReference>
<dbReference type="GO" id="GO:0051225">
    <property type="term" value="P:spindle assembly"/>
    <property type="evidence" value="ECO:0007669"/>
    <property type="project" value="InterPro"/>
</dbReference>